<gene>
    <name evidence="1" type="ORF">Tci_879846</name>
</gene>
<comment type="caution">
    <text evidence="1">The sequence shown here is derived from an EMBL/GenBank/DDBJ whole genome shotgun (WGS) entry which is preliminary data.</text>
</comment>
<feature type="non-terminal residue" evidence="1">
    <location>
        <position position="1"/>
    </location>
</feature>
<sequence length="90" mass="10147">DDRVRTSTLSVAFTDSLIREIRHSLVEVNLGAVLSVSELPLGLPPSFADPCTVVQCRGLKTQHQQTDWFAYTQRRMFLKTLIVPQSEMLS</sequence>
<organism evidence="1">
    <name type="scientific">Tanacetum cinerariifolium</name>
    <name type="common">Dalmatian daisy</name>
    <name type="synonym">Chrysanthemum cinerariifolium</name>
    <dbReference type="NCBI Taxonomy" id="118510"/>
    <lineage>
        <taxon>Eukaryota</taxon>
        <taxon>Viridiplantae</taxon>
        <taxon>Streptophyta</taxon>
        <taxon>Embryophyta</taxon>
        <taxon>Tracheophyta</taxon>
        <taxon>Spermatophyta</taxon>
        <taxon>Magnoliopsida</taxon>
        <taxon>eudicotyledons</taxon>
        <taxon>Gunneridae</taxon>
        <taxon>Pentapetalae</taxon>
        <taxon>asterids</taxon>
        <taxon>campanulids</taxon>
        <taxon>Asterales</taxon>
        <taxon>Asteraceae</taxon>
        <taxon>Asteroideae</taxon>
        <taxon>Anthemideae</taxon>
        <taxon>Anthemidinae</taxon>
        <taxon>Tanacetum</taxon>
    </lineage>
</organism>
<dbReference type="EMBL" id="BKCJ011234411">
    <property type="protein sequence ID" value="GFD07877.1"/>
    <property type="molecule type" value="Genomic_DNA"/>
</dbReference>
<protein>
    <submittedName>
        <fullName evidence="1">Uncharacterized protein</fullName>
    </submittedName>
</protein>
<accession>A0A699TCI8</accession>
<evidence type="ECO:0000313" key="1">
    <source>
        <dbReference type="EMBL" id="GFD07877.1"/>
    </source>
</evidence>
<dbReference type="AlphaFoldDB" id="A0A699TCI8"/>
<proteinExistence type="predicted"/>
<reference evidence="1" key="1">
    <citation type="journal article" date="2019" name="Sci. Rep.">
        <title>Draft genome of Tanacetum cinerariifolium, the natural source of mosquito coil.</title>
        <authorList>
            <person name="Yamashiro T."/>
            <person name="Shiraishi A."/>
            <person name="Satake H."/>
            <person name="Nakayama K."/>
        </authorList>
    </citation>
    <scope>NUCLEOTIDE SEQUENCE</scope>
</reference>
<name>A0A699TCI8_TANCI</name>